<dbReference type="Proteomes" id="UP000471633">
    <property type="component" value="Unassembled WGS sequence"/>
</dbReference>
<evidence type="ECO:0000313" key="2">
    <source>
        <dbReference type="Proteomes" id="UP000471633"/>
    </source>
</evidence>
<keyword evidence="2" id="KW-1185">Reference proteome</keyword>
<reference evidence="1" key="2">
    <citation type="journal article" date="2019" name="Gigascience">
        <title>High-quality Schistosoma haematobium genome achieved by single-molecule and long-range sequencing.</title>
        <authorList>
            <person name="Stroehlein A.J."/>
            <person name="Korhonen P.K."/>
            <person name="Chong T.M."/>
            <person name="Lim Y.L."/>
            <person name="Chan K.G."/>
            <person name="Webster B."/>
            <person name="Rollinson D."/>
            <person name="Brindley P.J."/>
            <person name="Gasser R.B."/>
            <person name="Young N.D."/>
        </authorList>
    </citation>
    <scope>NUCLEOTIDE SEQUENCE</scope>
</reference>
<dbReference type="RefSeq" id="XP_051066372.1">
    <property type="nucleotide sequence ID" value="XM_051208188.1"/>
</dbReference>
<reference evidence="1" key="3">
    <citation type="submission" date="2021-06" db="EMBL/GenBank/DDBJ databases">
        <title>Chromosome-level genome assembly for S. haematobium.</title>
        <authorList>
            <person name="Stroehlein A.J."/>
        </authorList>
    </citation>
    <scope>NUCLEOTIDE SEQUENCE</scope>
</reference>
<dbReference type="KEGG" id="shx:MS3_00000416"/>
<dbReference type="GeneID" id="75576355"/>
<dbReference type="AlphaFoldDB" id="A0A922LFZ9"/>
<dbReference type="Gene3D" id="2.30.34.10">
    <property type="entry name" value="Leishmanolysin domain 4"/>
    <property type="match status" value="1"/>
</dbReference>
<accession>A0A922LFZ9</accession>
<dbReference type="CTD" id="75576355"/>
<organism evidence="1 2">
    <name type="scientific">Schistosoma haematobium</name>
    <name type="common">Blood fluke</name>
    <dbReference type="NCBI Taxonomy" id="6185"/>
    <lineage>
        <taxon>Eukaryota</taxon>
        <taxon>Metazoa</taxon>
        <taxon>Spiralia</taxon>
        <taxon>Lophotrochozoa</taxon>
        <taxon>Platyhelminthes</taxon>
        <taxon>Trematoda</taxon>
        <taxon>Digenea</taxon>
        <taxon>Strigeidida</taxon>
        <taxon>Schistosomatoidea</taxon>
        <taxon>Schistosomatidae</taxon>
        <taxon>Schistosoma</taxon>
    </lineage>
</organism>
<dbReference type="EMBL" id="AMPZ03000005">
    <property type="protein sequence ID" value="KAH9582961.1"/>
    <property type="molecule type" value="Genomic_DNA"/>
</dbReference>
<sequence length="140" mass="16102">MKVIYSDYNKPIIHLLRCLIIGKSGGDCFVTVIHKPSNNSDQSTYSPSYGKKSRCFIYGNGDLAFAGCFKVKCSLEFKHLVYFRGEWRECPRDGGIMEIAEDITGRDWIQCPRFHDLCSVKKIQGRNERREKEQNLIAQS</sequence>
<comment type="caution">
    <text evidence="1">The sequence shown here is derived from an EMBL/GenBank/DDBJ whole genome shotgun (WGS) entry which is preliminary data.</text>
</comment>
<evidence type="ECO:0000313" key="1">
    <source>
        <dbReference type="EMBL" id="KAH9582961.1"/>
    </source>
</evidence>
<reference evidence="1" key="1">
    <citation type="journal article" date="2012" name="Nat. Genet.">
        <title>Whole-genome sequence of Schistosoma haematobium.</title>
        <authorList>
            <person name="Young N.D."/>
            <person name="Jex A.R."/>
            <person name="Li B."/>
            <person name="Liu S."/>
            <person name="Yang L."/>
            <person name="Xiong Z."/>
            <person name="Li Y."/>
            <person name="Cantacessi C."/>
            <person name="Hall R.S."/>
            <person name="Xu X."/>
            <person name="Chen F."/>
            <person name="Wu X."/>
            <person name="Zerlotini A."/>
            <person name="Oliveira G."/>
            <person name="Hofmann A."/>
            <person name="Zhang G."/>
            <person name="Fang X."/>
            <person name="Kang Y."/>
            <person name="Campbell B.E."/>
            <person name="Loukas A."/>
            <person name="Ranganathan S."/>
            <person name="Rollinson D."/>
            <person name="Rinaldi G."/>
            <person name="Brindley P.J."/>
            <person name="Yang H."/>
            <person name="Wang J."/>
            <person name="Wang J."/>
            <person name="Gasser R.B."/>
        </authorList>
    </citation>
    <scope>NUCLEOTIDE SEQUENCE</scope>
</reference>
<protein>
    <submittedName>
        <fullName evidence="1">Uncharacterized protein</fullName>
    </submittedName>
</protein>
<proteinExistence type="predicted"/>
<reference evidence="1" key="4">
    <citation type="journal article" date="2022" name="PLoS Pathog.">
        <title>Chromosome-level genome of Schistosoma haematobium underpins genome-wide explorations of molecular variation.</title>
        <authorList>
            <person name="Stroehlein A.J."/>
            <person name="Korhonen P.K."/>
            <person name="Lee V.V."/>
            <person name="Ralph S.A."/>
            <person name="Mentink-Kane M."/>
            <person name="You H."/>
            <person name="McManus D.P."/>
            <person name="Tchuente L.T."/>
            <person name="Stothard J.R."/>
            <person name="Kaur P."/>
            <person name="Dudchenko O."/>
            <person name="Aiden E.L."/>
            <person name="Yang B."/>
            <person name="Yang H."/>
            <person name="Emery A.M."/>
            <person name="Webster B.L."/>
            <person name="Brindley P.J."/>
            <person name="Rollinson D."/>
            <person name="Chang B.C.H."/>
            <person name="Gasser R.B."/>
            <person name="Young N.D."/>
        </authorList>
    </citation>
    <scope>NUCLEOTIDE SEQUENCE</scope>
</reference>
<name>A0A922LFZ9_SCHHA</name>
<gene>
    <name evidence="1" type="ORF">MS3_00000416</name>
</gene>